<organism evidence="2 3">
    <name type="scientific">Blautia producta</name>
    <dbReference type="NCBI Taxonomy" id="33035"/>
    <lineage>
        <taxon>Bacteria</taxon>
        <taxon>Bacillati</taxon>
        <taxon>Bacillota</taxon>
        <taxon>Clostridia</taxon>
        <taxon>Lachnospirales</taxon>
        <taxon>Lachnospiraceae</taxon>
        <taxon>Blautia</taxon>
    </lineage>
</organism>
<protein>
    <submittedName>
        <fullName evidence="2">Uncharacterized protein</fullName>
    </submittedName>
</protein>
<accession>A0A4P6LTX1</accession>
<name>A0A4P6LTX1_9FIRM</name>
<evidence type="ECO:0000313" key="3">
    <source>
        <dbReference type="Proteomes" id="UP000289794"/>
    </source>
</evidence>
<proteinExistence type="predicted"/>
<evidence type="ECO:0000256" key="1">
    <source>
        <dbReference type="SAM" id="MobiDB-lite"/>
    </source>
</evidence>
<gene>
    <name evidence="2" type="ORF">PMF13cell1_00012</name>
</gene>
<dbReference type="EMBL" id="CP035945">
    <property type="protein sequence ID" value="QBE94523.1"/>
    <property type="molecule type" value="Genomic_DNA"/>
</dbReference>
<dbReference type="RefSeq" id="WP_279232493.1">
    <property type="nucleotide sequence ID" value="NZ_CP035945.1"/>
</dbReference>
<feature type="region of interest" description="Disordered" evidence="1">
    <location>
        <begin position="21"/>
        <end position="40"/>
    </location>
</feature>
<dbReference type="Proteomes" id="UP000289794">
    <property type="component" value="Chromosome"/>
</dbReference>
<dbReference type="KEGG" id="bpro:PMF13cell1_00012"/>
<reference evidence="2 3" key="1">
    <citation type="submission" date="2019-01" db="EMBL/GenBank/DDBJ databases">
        <title>PMF-metabolizing Aryl O-demethylase.</title>
        <authorList>
            <person name="Kim M."/>
        </authorList>
    </citation>
    <scope>NUCLEOTIDE SEQUENCE [LARGE SCALE GENOMIC DNA]</scope>
    <source>
        <strain evidence="2 3">PMF1</strain>
    </source>
</reference>
<feature type="compositionally biased region" description="Basic residues" evidence="1">
    <location>
        <begin position="29"/>
        <end position="40"/>
    </location>
</feature>
<evidence type="ECO:0000313" key="2">
    <source>
        <dbReference type="EMBL" id="QBE94523.1"/>
    </source>
</evidence>
<sequence>MKYIYSSGRVQMNINGKSGNMNKFIFSGSKKKKKRIKHGK</sequence>
<dbReference type="AlphaFoldDB" id="A0A4P6LTX1"/>